<comment type="caution">
    <text evidence="2">The sequence shown here is derived from an EMBL/GenBank/DDBJ whole genome shotgun (WGS) entry which is preliminary data.</text>
</comment>
<evidence type="ECO:0000256" key="1">
    <source>
        <dbReference type="SAM" id="MobiDB-lite"/>
    </source>
</evidence>
<dbReference type="GeneID" id="81357487"/>
<proteinExistence type="predicted"/>
<feature type="region of interest" description="Disordered" evidence="1">
    <location>
        <begin position="122"/>
        <end position="141"/>
    </location>
</feature>
<organism evidence="2 3">
    <name type="scientific">Penicillium argentinense</name>
    <dbReference type="NCBI Taxonomy" id="1131581"/>
    <lineage>
        <taxon>Eukaryota</taxon>
        <taxon>Fungi</taxon>
        <taxon>Dikarya</taxon>
        <taxon>Ascomycota</taxon>
        <taxon>Pezizomycotina</taxon>
        <taxon>Eurotiomycetes</taxon>
        <taxon>Eurotiomycetidae</taxon>
        <taxon>Eurotiales</taxon>
        <taxon>Aspergillaceae</taxon>
        <taxon>Penicillium</taxon>
    </lineage>
</organism>
<keyword evidence="3" id="KW-1185">Reference proteome</keyword>
<dbReference type="EMBL" id="JAPQKI010000005">
    <property type="protein sequence ID" value="KAJ5099013.1"/>
    <property type="molecule type" value="Genomic_DNA"/>
</dbReference>
<reference evidence="2" key="1">
    <citation type="submission" date="2022-11" db="EMBL/GenBank/DDBJ databases">
        <authorList>
            <person name="Petersen C."/>
        </authorList>
    </citation>
    <scope>NUCLEOTIDE SEQUENCE</scope>
    <source>
        <strain evidence="2">IBT 30761</strain>
    </source>
</reference>
<evidence type="ECO:0000313" key="2">
    <source>
        <dbReference type="EMBL" id="KAJ5099013.1"/>
    </source>
</evidence>
<protein>
    <submittedName>
        <fullName evidence="2">Uncharacterized protein</fullName>
    </submittedName>
</protein>
<accession>A0A9W9KAH7</accession>
<reference evidence="2" key="2">
    <citation type="journal article" date="2023" name="IMA Fungus">
        <title>Comparative genomic study of the Penicillium genus elucidates a diverse pangenome and 15 lateral gene transfer events.</title>
        <authorList>
            <person name="Petersen C."/>
            <person name="Sorensen T."/>
            <person name="Nielsen M.R."/>
            <person name="Sondergaard T.E."/>
            <person name="Sorensen J.L."/>
            <person name="Fitzpatrick D.A."/>
            <person name="Frisvad J.C."/>
            <person name="Nielsen K.L."/>
        </authorList>
    </citation>
    <scope>NUCLEOTIDE SEQUENCE</scope>
    <source>
        <strain evidence="2">IBT 30761</strain>
    </source>
</reference>
<feature type="compositionally biased region" description="Polar residues" evidence="1">
    <location>
        <begin position="123"/>
        <end position="141"/>
    </location>
</feature>
<gene>
    <name evidence="2" type="ORF">N7532_006014</name>
</gene>
<dbReference type="Proteomes" id="UP001149074">
    <property type="component" value="Unassembled WGS sequence"/>
</dbReference>
<evidence type="ECO:0000313" key="3">
    <source>
        <dbReference type="Proteomes" id="UP001149074"/>
    </source>
</evidence>
<name>A0A9W9KAH7_9EURO</name>
<dbReference type="RefSeq" id="XP_056474667.1">
    <property type="nucleotide sequence ID" value="XM_056618508.1"/>
</dbReference>
<dbReference type="AlphaFoldDB" id="A0A9W9KAH7"/>
<feature type="compositionally biased region" description="Polar residues" evidence="1">
    <location>
        <begin position="1"/>
        <end position="11"/>
    </location>
</feature>
<sequence>MTRDWTSNSDLPGSPGKVPGFHAPSLGSRPTEYDVYEGIPLISSQTSPATITHVEDFHSMNDFLWMHQVLAAEYEPDAALDASLEGMKELPIFDTIHDRIGNEDITSRSHIFPTIRTAEPTLVASSSRQSMPHDSQQCSRK</sequence>
<feature type="region of interest" description="Disordered" evidence="1">
    <location>
        <begin position="1"/>
        <end position="26"/>
    </location>
</feature>